<dbReference type="EMBL" id="BJLF01000011">
    <property type="protein sequence ID" value="GEA51593.1"/>
    <property type="molecule type" value="Genomic_DNA"/>
</dbReference>
<sequence>MYIQVFIMQNIIDLLQRKQLIWPGSEQKSSIKVQASCFNEWDQHLEGFPKTGLMEIQSEAGIGELRLITPMLKTVAQKRTVVLINPPASPCAHYFEKEGIPTSNILVIQDTKHNLWAAEQCLKSGSCACVCLWHPQLEIHQARRLQVAAEKGRALNIHFNLDLHNECSLPIPLSVNLNATENGVKVSVNKRRGGWHQQTFTVDLSQRWPQLCTEKPQHQVIPFPTRKRQQA</sequence>
<evidence type="ECO:0000313" key="1">
    <source>
        <dbReference type="EMBL" id="GEA51593.1"/>
    </source>
</evidence>
<dbReference type="SUPFAM" id="SSF52540">
    <property type="entry name" value="P-loop containing nucleoside triphosphate hydrolases"/>
    <property type="match status" value="1"/>
</dbReference>
<keyword evidence="2" id="KW-1185">Reference proteome</keyword>
<comment type="caution">
    <text evidence="1">The sequence shown here is derived from an EMBL/GenBank/DDBJ whole genome shotgun (WGS) entry which is preliminary data.</text>
</comment>
<dbReference type="Gene3D" id="3.40.50.300">
    <property type="entry name" value="P-loop containing nucleotide triphosphate hydrolases"/>
    <property type="match status" value="1"/>
</dbReference>
<accession>A0A4Y3HWN2</accession>
<dbReference type="PIRSF" id="PIRSF037290">
    <property type="entry name" value="UCP037290"/>
    <property type="match status" value="1"/>
</dbReference>
<name>A0A4Y3HWN2_9VIBR</name>
<protein>
    <submittedName>
        <fullName evidence="1">Recombinase RecA</fullName>
    </submittedName>
</protein>
<gene>
    <name evidence="1" type="ORF">VIN01S_23970</name>
</gene>
<dbReference type="Proteomes" id="UP000318717">
    <property type="component" value="Unassembled WGS sequence"/>
</dbReference>
<dbReference type="NCBIfam" id="NF033429">
    <property type="entry name" value="ImuA_translesion"/>
    <property type="match status" value="1"/>
</dbReference>
<dbReference type="AlphaFoldDB" id="A0A4Y3HWN2"/>
<dbReference type="InterPro" id="IPR027417">
    <property type="entry name" value="P-loop_NTPase"/>
</dbReference>
<proteinExistence type="predicted"/>
<reference evidence="1 2" key="1">
    <citation type="submission" date="2019-06" db="EMBL/GenBank/DDBJ databases">
        <title>Whole genome shotgun sequence of Vibrio inusitatus NBRC 102082.</title>
        <authorList>
            <person name="Hosoyama A."/>
            <person name="Uohara A."/>
            <person name="Ohji S."/>
            <person name="Ichikawa N."/>
        </authorList>
    </citation>
    <scope>NUCLEOTIDE SEQUENCE [LARGE SCALE GENOMIC DNA]</scope>
    <source>
        <strain evidence="1 2">NBRC 102082</strain>
    </source>
</reference>
<dbReference type="InterPro" id="IPR047610">
    <property type="entry name" value="ImuA_translesion"/>
</dbReference>
<dbReference type="InterPro" id="IPR017166">
    <property type="entry name" value="UCP037290"/>
</dbReference>
<organism evidence="1 2">
    <name type="scientific">Vibrio inusitatus NBRC 102082</name>
    <dbReference type="NCBI Taxonomy" id="1219070"/>
    <lineage>
        <taxon>Bacteria</taxon>
        <taxon>Pseudomonadati</taxon>
        <taxon>Pseudomonadota</taxon>
        <taxon>Gammaproteobacteria</taxon>
        <taxon>Vibrionales</taxon>
        <taxon>Vibrionaceae</taxon>
        <taxon>Vibrio</taxon>
    </lineage>
</organism>
<evidence type="ECO:0000313" key="2">
    <source>
        <dbReference type="Proteomes" id="UP000318717"/>
    </source>
</evidence>